<feature type="domain" description="Fibronectin type-III" evidence="13">
    <location>
        <begin position="424"/>
        <end position="521"/>
    </location>
</feature>
<evidence type="ECO:0000256" key="10">
    <source>
        <dbReference type="SAM" id="MobiDB-lite"/>
    </source>
</evidence>
<comment type="similarity">
    <text evidence="2">Belongs to the type I cytokine receptor family. Type 2 subfamily.</text>
</comment>
<dbReference type="GeneID" id="116063275"/>
<dbReference type="Proteomes" id="UP000694568">
    <property type="component" value="Unplaced"/>
</dbReference>
<evidence type="ECO:0000256" key="2">
    <source>
        <dbReference type="ARBA" id="ARBA00008921"/>
    </source>
</evidence>
<comment type="subcellular location">
    <subcellularLocation>
        <location evidence="1">Membrane</location>
        <topology evidence="1">Single-pass type I membrane protein</topology>
    </subcellularLocation>
</comment>
<evidence type="ECO:0000256" key="11">
    <source>
        <dbReference type="SAM" id="Phobius"/>
    </source>
</evidence>
<dbReference type="RefSeq" id="XP_031174035.1">
    <property type="nucleotide sequence ID" value="XM_031318175.2"/>
</dbReference>
<evidence type="ECO:0000256" key="8">
    <source>
        <dbReference type="ARBA" id="ARBA00023170"/>
    </source>
</evidence>
<organism evidence="14 15">
    <name type="scientific">Sander lucioperca</name>
    <name type="common">Pike-perch</name>
    <name type="synonym">Perca lucioperca</name>
    <dbReference type="NCBI Taxonomy" id="283035"/>
    <lineage>
        <taxon>Eukaryota</taxon>
        <taxon>Metazoa</taxon>
        <taxon>Chordata</taxon>
        <taxon>Craniata</taxon>
        <taxon>Vertebrata</taxon>
        <taxon>Euteleostomi</taxon>
        <taxon>Actinopterygii</taxon>
        <taxon>Neopterygii</taxon>
        <taxon>Teleostei</taxon>
        <taxon>Neoteleostei</taxon>
        <taxon>Acanthomorphata</taxon>
        <taxon>Eupercaria</taxon>
        <taxon>Perciformes</taxon>
        <taxon>Percoidei</taxon>
        <taxon>Percidae</taxon>
        <taxon>Luciopercinae</taxon>
        <taxon>Sander</taxon>
    </lineage>
</organism>
<feature type="signal peptide" evidence="12">
    <location>
        <begin position="1"/>
        <end position="18"/>
    </location>
</feature>
<keyword evidence="7 11" id="KW-0472">Membrane</keyword>
<keyword evidence="3 11" id="KW-0812">Transmembrane</keyword>
<evidence type="ECO:0000256" key="7">
    <source>
        <dbReference type="ARBA" id="ARBA00023136"/>
    </source>
</evidence>
<evidence type="ECO:0000313" key="15">
    <source>
        <dbReference type="Proteomes" id="UP000694568"/>
    </source>
</evidence>
<dbReference type="InterPro" id="IPR013783">
    <property type="entry name" value="Ig-like_fold"/>
</dbReference>
<dbReference type="PROSITE" id="PS50853">
    <property type="entry name" value="FN3"/>
    <property type="match status" value="1"/>
</dbReference>
<evidence type="ECO:0000256" key="4">
    <source>
        <dbReference type="ARBA" id="ARBA00022729"/>
    </source>
</evidence>
<evidence type="ECO:0000256" key="1">
    <source>
        <dbReference type="ARBA" id="ARBA00004479"/>
    </source>
</evidence>
<dbReference type="GO" id="GO:0005886">
    <property type="term" value="C:plasma membrane"/>
    <property type="evidence" value="ECO:0007669"/>
    <property type="project" value="UniProtKB-ARBA"/>
</dbReference>
<evidence type="ECO:0000256" key="9">
    <source>
        <dbReference type="ARBA" id="ARBA00023180"/>
    </source>
</evidence>
<dbReference type="InterPro" id="IPR003961">
    <property type="entry name" value="FN3_dom"/>
</dbReference>
<accession>A0A8C9X8K5</accession>
<dbReference type="CDD" id="cd00063">
    <property type="entry name" value="FN3"/>
    <property type="match status" value="1"/>
</dbReference>
<dbReference type="Gene3D" id="2.60.40.10">
    <property type="entry name" value="Immunoglobulins"/>
    <property type="match status" value="5"/>
</dbReference>
<dbReference type="GeneTree" id="ENSGT00940000159829"/>
<reference evidence="14" key="1">
    <citation type="submission" date="2025-08" db="UniProtKB">
        <authorList>
            <consortium name="Ensembl"/>
        </authorList>
    </citation>
    <scope>IDENTIFICATION</scope>
</reference>
<protein>
    <submittedName>
        <fullName evidence="14">Interleukin 23 receptor</fullName>
    </submittedName>
</protein>
<dbReference type="Ensembl" id="ENSSLUT00000005277.1">
    <property type="protein sequence ID" value="ENSSLUP00000005137.1"/>
    <property type="gene ID" value="ENSSLUG00000002297.1"/>
</dbReference>
<reference evidence="14" key="2">
    <citation type="submission" date="2025-09" db="UniProtKB">
        <authorList>
            <consortium name="Ensembl"/>
        </authorList>
    </citation>
    <scope>IDENTIFICATION</scope>
</reference>
<proteinExistence type="inferred from homology"/>
<evidence type="ECO:0000256" key="6">
    <source>
        <dbReference type="ARBA" id="ARBA00022989"/>
    </source>
</evidence>
<dbReference type="Pfam" id="PF00041">
    <property type="entry name" value="fn3"/>
    <property type="match status" value="1"/>
</dbReference>
<keyword evidence="4 12" id="KW-0732">Signal</keyword>
<keyword evidence="15" id="KW-1185">Reference proteome</keyword>
<feature type="transmembrane region" description="Helical" evidence="11">
    <location>
        <begin position="619"/>
        <end position="643"/>
    </location>
</feature>
<gene>
    <name evidence="14" type="primary">il23r</name>
</gene>
<dbReference type="InterPro" id="IPR036116">
    <property type="entry name" value="FN3_sf"/>
</dbReference>
<dbReference type="SUPFAM" id="SSF49265">
    <property type="entry name" value="Fibronectin type III"/>
    <property type="match status" value="4"/>
</dbReference>
<dbReference type="PANTHER" id="PTHR48423">
    <property type="entry name" value="INTERLEUKIN-27 RECEPTOR SUBUNIT ALPHA"/>
    <property type="match status" value="1"/>
</dbReference>
<keyword evidence="6 11" id="KW-1133">Transmembrane helix</keyword>
<feature type="compositionally biased region" description="Low complexity" evidence="10">
    <location>
        <begin position="301"/>
        <end position="316"/>
    </location>
</feature>
<dbReference type="SMART" id="SM00060">
    <property type="entry name" value="FN3"/>
    <property type="match status" value="3"/>
</dbReference>
<feature type="region of interest" description="Disordered" evidence="10">
    <location>
        <begin position="301"/>
        <end position="326"/>
    </location>
</feature>
<evidence type="ECO:0000259" key="13">
    <source>
        <dbReference type="PROSITE" id="PS50853"/>
    </source>
</evidence>
<dbReference type="PANTHER" id="PTHR48423:SF2">
    <property type="entry name" value="INTERLEUKIN-12 RECEPTOR SUBUNIT BETA-2"/>
    <property type="match status" value="1"/>
</dbReference>
<feature type="chain" id="PRO_5034676249" evidence="12">
    <location>
        <begin position="19"/>
        <end position="900"/>
    </location>
</feature>
<evidence type="ECO:0000313" key="14">
    <source>
        <dbReference type="Ensembl" id="ENSSLUP00000005137.1"/>
    </source>
</evidence>
<keyword evidence="8" id="KW-0675">Receptor</keyword>
<dbReference type="AlphaFoldDB" id="A0A8C9X8K5"/>
<evidence type="ECO:0000256" key="5">
    <source>
        <dbReference type="ARBA" id="ARBA00022737"/>
    </source>
</evidence>
<keyword evidence="9" id="KW-0325">Glycoprotein</keyword>
<sequence length="900" mass="99539">MNLPSTLWRFIIILLSFSIKHFPLLPAGCQRFIPLGNLTVEPALPFLIGSNLTVYCHTKECKRGFRISLELNGETVNSLKKVNCTTMMFRLFNVRMPRSILICELKGVDQKPQTVNGLDLHGGLPPDKPEHIMCEMSRSSDFIDCTWERGQKTHILTTYNISVNRENGTQILLDQIQDAEEITIPRAMIDENTKYQLIITAYNHFGASQSDTFTFCVKDIVIPETPCIMQIEFGNNSMTAILQWKTSESSEHLRSDVRLRTDNAAWEVGEETELSEGLIQVDGLRPLTEYEFQMRTCDTSRSNSSKRSFCSKWSPSVAGRSPGKGPSQQLHVWRMLGSLGTNGLRMVTVLWQPPSPDDYTGAVQQYKIFLGNDQKQEVTGCAALSPCSVQVPAEVQALSISAVTLYGMSPPANVPLRLSGDVRSVLRLLAPAANGSAVFVSWSWPGKKHRSTSGGEPLHYVLEWTSVPAAELQWQKVAKDQDNTLITGLTAGVRYNVSLYAVTTRGVSAPSSRLVYSKEQKPVCGPNVSVLVHEARRIQIQWDELPVDKQKGFITNYTIYLQMLDFSNTQLSKMVSASGPRQMWLDCPEGALALQLTASTSAGEGQRGNRICSQPETPAVGLVIWTVFILTLFIAIIANLMCWSCVRERIKQKCISWGPAWLNETLPKPGNSNAIRLLEQYESELSFSSTHSDPPLSPISLISQEERDDVYPTIHVETSQVGSRPTEPTAEIPLLMSDPGTILVDSQPEHVNYKPQIATLAPQGGEVKETEEEQRDLPSFWEEDRCVRFGVLLGGFLSGVEVGFTDPPLGLTLSSDSGLLWPKTPKTTIALNGGFSLERRATENDVEADSLSLDLQQGEIMTPDTADTCSSQYTVQTTLKSGYFPQAAAVSSTALCDAQR</sequence>
<evidence type="ECO:0000256" key="12">
    <source>
        <dbReference type="SAM" id="SignalP"/>
    </source>
</evidence>
<name>A0A8C9X8K5_SANLU</name>
<evidence type="ECO:0000256" key="3">
    <source>
        <dbReference type="ARBA" id="ARBA00022692"/>
    </source>
</evidence>
<dbReference type="InterPro" id="IPR052672">
    <property type="entry name" value="Type1_Cytokine_Rcpt_Type2"/>
</dbReference>
<keyword evidence="5" id="KW-0677">Repeat</keyword>